<dbReference type="Gramene" id="OE9A076520T1">
    <property type="protein sequence ID" value="OE9A076520C1"/>
    <property type="gene ID" value="OE9A076520"/>
</dbReference>
<dbReference type="AlphaFoldDB" id="A0A8S0S793"/>
<sequence length="118" mass="13469">MRGGILMLALQIQHLTGFRGQLIVPQPQIQHNAPFVPRQGSVMKNLLQIPTHPFYPLNQTLSKFAQMLSQIPQTSFQSSQQVLAQLQHQLHMEQPWNCIDCATAPSWFENKRILVIEA</sequence>
<reference evidence="1 2" key="1">
    <citation type="submission" date="2019-12" db="EMBL/GenBank/DDBJ databases">
        <authorList>
            <person name="Alioto T."/>
            <person name="Alioto T."/>
            <person name="Gomez Garrido J."/>
        </authorList>
    </citation>
    <scope>NUCLEOTIDE SEQUENCE [LARGE SCALE GENOMIC DNA]</scope>
</reference>
<dbReference type="EMBL" id="CACTIH010003953">
    <property type="protein sequence ID" value="CAA2987871.1"/>
    <property type="molecule type" value="Genomic_DNA"/>
</dbReference>
<evidence type="ECO:0000313" key="1">
    <source>
        <dbReference type="EMBL" id="CAA2987871.1"/>
    </source>
</evidence>
<gene>
    <name evidence="1" type="ORF">OLEA9_A076520</name>
</gene>
<comment type="caution">
    <text evidence="1">The sequence shown here is derived from an EMBL/GenBank/DDBJ whole genome shotgun (WGS) entry which is preliminary data.</text>
</comment>
<proteinExistence type="predicted"/>
<accession>A0A8S0S793</accession>
<keyword evidence="2" id="KW-1185">Reference proteome</keyword>
<dbReference type="Proteomes" id="UP000594638">
    <property type="component" value="Unassembled WGS sequence"/>
</dbReference>
<name>A0A8S0S793_OLEEU</name>
<protein>
    <submittedName>
        <fullName evidence="1">Uncharacterized protein</fullName>
    </submittedName>
</protein>
<evidence type="ECO:0000313" key="2">
    <source>
        <dbReference type="Proteomes" id="UP000594638"/>
    </source>
</evidence>
<organism evidence="1 2">
    <name type="scientific">Olea europaea subsp. europaea</name>
    <dbReference type="NCBI Taxonomy" id="158383"/>
    <lineage>
        <taxon>Eukaryota</taxon>
        <taxon>Viridiplantae</taxon>
        <taxon>Streptophyta</taxon>
        <taxon>Embryophyta</taxon>
        <taxon>Tracheophyta</taxon>
        <taxon>Spermatophyta</taxon>
        <taxon>Magnoliopsida</taxon>
        <taxon>eudicotyledons</taxon>
        <taxon>Gunneridae</taxon>
        <taxon>Pentapetalae</taxon>
        <taxon>asterids</taxon>
        <taxon>lamiids</taxon>
        <taxon>Lamiales</taxon>
        <taxon>Oleaceae</taxon>
        <taxon>Oleeae</taxon>
        <taxon>Olea</taxon>
    </lineage>
</organism>